<feature type="region of interest" description="Disordered" evidence="1">
    <location>
        <begin position="25"/>
        <end position="53"/>
    </location>
</feature>
<evidence type="ECO:0000313" key="4">
    <source>
        <dbReference type="Proteomes" id="UP001314635"/>
    </source>
</evidence>
<evidence type="ECO:0000256" key="2">
    <source>
        <dbReference type="SAM" id="SignalP"/>
    </source>
</evidence>
<keyword evidence="4" id="KW-1185">Reference proteome</keyword>
<feature type="signal peptide" evidence="2">
    <location>
        <begin position="1"/>
        <end position="23"/>
    </location>
</feature>
<protein>
    <submittedName>
        <fullName evidence="3">Uncharacterized protein</fullName>
    </submittedName>
</protein>
<keyword evidence="2" id="KW-0732">Signal</keyword>
<evidence type="ECO:0000313" key="3">
    <source>
        <dbReference type="EMBL" id="MBR1138588.1"/>
    </source>
</evidence>
<feature type="chain" id="PRO_5046897966" evidence="2">
    <location>
        <begin position="24"/>
        <end position="271"/>
    </location>
</feature>
<comment type="caution">
    <text evidence="3">The sequence shown here is derived from an EMBL/GenBank/DDBJ whole genome shotgun (WGS) entry which is preliminary data.</text>
</comment>
<feature type="region of interest" description="Disordered" evidence="1">
    <location>
        <begin position="212"/>
        <end position="244"/>
    </location>
</feature>
<feature type="compositionally biased region" description="Low complexity" evidence="1">
    <location>
        <begin position="34"/>
        <end position="50"/>
    </location>
</feature>
<accession>A0ABS5GB74</accession>
<dbReference type="RefSeq" id="WP_172240476.1">
    <property type="nucleotide sequence ID" value="NZ_JABFDP010000026.1"/>
</dbReference>
<sequence>MTFFRRSVPLLIAMLWSCTNALAQSSPAPPNARPTPKAAASPAKGGKSATNFRDSGPCDTGVIAALGDSFTVQKNGLTRLGDDYAEVPVSWGFDDLVFARVKAAAGDAGVHRIAVPKGTFDSYYQSPPIRAENGTLTAIVRKLAGTARCASYLVVTRRTDSEPSTNDEVTGIGVINRGEGLGRYTHVFTMMDIRLYDGTTFETREPATSSKSFLSRLTSGVGPPSRAGDVDNANFPASPPDAANNTVLRDMARSMLKFRLDQRLPAYFGHE</sequence>
<dbReference type="EMBL" id="JAFCLK010000022">
    <property type="protein sequence ID" value="MBR1138588.1"/>
    <property type="molecule type" value="Genomic_DNA"/>
</dbReference>
<reference evidence="4" key="1">
    <citation type="journal article" date="2021" name="ISME J.">
        <title>Evolutionary origin and ecological implication of a unique nif island in free-living Bradyrhizobium lineages.</title>
        <authorList>
            <person name="Tao J."/>
        </authorList>
    </citation>
    <scope>NUCLEOTIDE SEQUENCE [LARGE SCALE GENOMIC DNA]</scope>
    <source>
        <strain evidence="4">SZCCT0094</strain>
    </source>
</reference>
<name>A0ABS5GB74_9BRAD</name>
<dbReference type="Proteomes" id="UP001314635">
    <property type="component" value="Unassembled WGS sequence"/>
</dbReference>
<organism evidence="3 4">
    <name type="scientific">Bradyrhizobium denitrificans</name>
    <dbReference type="NCBI Taxonomy" id="2734912"/>
    <lineage>
        <taxon>Bacteria</taxon>
        <taxon>Pseudomonadati</taxon>
        <taxon>Pseudomonadota</taxon>
        <taxon>Alphaproteobacteria</taxon>
        <taxon>Hyphomicrobiales</taxon>
        <taxon>Nitrobacteraceae</taxon>
        <taxon>Bradyrhizobium</taxon>
    </lineage>
</organism>
<gene>
    <name evidence="3" type="ORF">JQ619_22755</name>
</gene>
<evidence type="ECO:0000256" key="1">
    <source>
        <dbReference type="SAM" id="MobiDB-lite"/>
    </source>
</evidence>
<proteinExistence type="predicted"/>